<dbReference type="Proteomes" id="UP000652720">
    <property type="component" value="Unassembled WGS sequence"/>
</dbReference>
<dbReference type="EMBL" id="BMMA01000009">
    <property type="protein sequence ID" value="GGI80372.1"/>
    <property type="molecule type" value="Genomic_DNA"/>
</dbReference>
<dbReference type="EMBL" id="CP031158">
    <property type="protein sequence ID" value="AXG99101.1"/>
    <property type="molecule type" value="Genomic_DNA"/>
</dbReference>
<keyword evidence="5" id="KW-1185">Reference proteome</keyword>
<evidence type="ECO:0000313" key="5">
    <source>
        <dbReference type="Proteomes" id="UP000630135"/>
    </source>
</evidence>
<evidence type="ECO:0000313" key="1">
    <source>
        <dbReference type="EMBL" id="AXG99101.1"/>
    </source>
</evidence>
<reference evidence="2" key="2">
    <citation type="journal article" date="2014" name="Int. J. Syst. Evol. Microbiol.">
        <title>Complete genome sequence of Corynebacterium casei LMG S-19264T (=DSM 44701T), isolated from a smear-ripened cheese.</title>
        <authorList>
            <consortium name="US DOE Joint Genome Institute (JGI-PGF)"/>
            <person name="Walter F."/>
            <person name="Albersmeier A."/>
            <person name="Kalinowski J."/>
            <person name="Ruckert C."/>
        </authorList>
    </citation>
    <scope>NUCLEOTIDE SEQUENCE</scope>
    <source>
        <strain evidence="2">CGMCC 1.8885</strain>
    </source>
</reference>
<reference evidence="2" key="5">
    <citation type="submission" date="2023-08" db="EMBL/GenBank/DDBJ databases">
        <authorList>
            <person name="Sun Q."/>
            <person name="Zhou Y."/>
        </authorList>
    </citation>
    <scope>NUCLEOTIDE SEQUENCE</scope>
    <source>
        <strain evidence="3">CGMCC 1.8884</strain>
        <strain evidence="2">CGMCC 1.8885</strain>
    </source>
</reference>
<dbReference type="Proteomes" id="UP000253744">
    <property type="component" value="Chromosome"/>
</dbReference>
<sequence length="60" mass="6272">MKICPALPDTALIFAGQRGLLLRARTPWLSAGQRGRNMDALLGVVVAASPELRLTLGGSA</sequence>
<dbReference type="KEGG" id="dwu:DVJ83_07915"/>
<reference evidence="5" key="4">
    <citation type="journal article" date="2019" name="Int. J. Syst. Evol. Microbiol.">
        <title>The Global Catalogue of Microorganisms (GCM) 10K type strain sequencing project: providing services to taxonomists for standard genome sequencing and annotation.</title>
        <authorList>
            <consortium name="The Broad Institute Genomics Platform"/>
            <consortium name="The Broad Institute Genome Sequencing Center for Infectious Disease"/>
            <person name="Wu L."/>
            <person name="Ma J."/>
        </authorList>
    </citation>
    <scope>NUCLEOTIDE SEQUENCE [LARGE SCALE GENOMIC DNA]</scope>
    <source>
        <strain evidence="5">CGMCC 1.8884</strain>
    </source>
</reference>
<evidence type="ECO:0000313" key="3">
    <source>
        <dbReference type="EMBL" id="GGP29354.1"/>
    </source>
</evidence>
<reference evidence="3" key="1">
    <citation type="journal article" date="2014" name="Int. J. Syst. Evol. Microbiol.">
        <title>Complete genome of a new Firmicutes species belonging to the dominant human colonic microbiota ('Ruminococcus bicirculans') reveals two chromosomes and a selective capacity to utilize plant glucans.</title>
        <authorList>
            <consortium name="NISC Comparative Sequencing Program"/>
            <person name="Wegmann U."/>
            <person name="Louis P."/>
            <person name="Goesmann A."/>
            <person name="Henrissat B."/>
            <person name="Duncan S.H."/>
            <person name="Flint H.J."/>
        </authorList>
    </citation>
    <scope>NUCLEOTIDE SEQUENCE</scope>
    <source>
        <strain evidence="3">CGMCC 1.8884</strain>
    </source>
</reference>
<evidence type="ECO:0000313" key="2">
    <source>
        <dbReference type="EMBL" id="GGI80372.1"/>
    </source>
</evidence>
<organism evidence="1 4">
    <name type="scientific">Deinococcus wulumuqiensis</name>
    <dbReference type="NCBI Taxonomy" id="980427"/>
    <lineage>
        <taxon>Bacteria</taxon>
        <taxon>Thermotogati</taxon>
        <taxon>Deinococcota</taxon>
        <taxon>Deinococci</taxon>
        <taxon>Deinococcales</taxon>
        <taxon>Deinococcaceae</taxon>
        <taxon>Deinococcus</taxon>
    </lineage>
</organism>
<evidence type="ECO:0000313" key="4">
    <source>
        <dbReference type="Proteomes" id="UP000253744"/>
    </source>
</evidence>
<dbReference type="GeneID" id="59165301"/>
<reference evidence="1 4" key="3">
    <citation type="submission" date="2018-07" db="EMBL/GenBank/DDBJ databases">
        <title>Complete Genome and Methylome Analysis of Deinococcus wulumuqiensis NEB 479.</title>
        <authorList>
            <person name="Fomenkov A."/>
            <person name="Luyten Y."/>
            <person name="Vincze T."/>
            <person name="Anton B.P."/>
            <person name="Clark T."/>
            <person name="Roberts R.J."/>
            <person name="Morgan R.D."/>
        </authorList>
    </citation>
    <scope>NUCLEOTIDE SEQUENCE [LARGE SCALE GENOMIC DNA]</scope>
    <source>
        <strain evidence="1 4">NEB 479</strain>
    </source>
</reference>
<dbReference type="RefSeq" id="WP_017870137.1">
    <property type="nucleotide sequence ID" value="NZ_BMLZ01000009.1"/>
</dbReference>
<dbReference type="STRING" id="1288484.GCA_000348665_01224"/>
<protein>
    <submittedName>
        <fullName evidence="1">Uncharacterized protein</fullName>
    </submittedName>
</protein>
<proteinExistence type="predicted"/>
<gene>
    <name evidence="1" type="ORF">DVJ83_07915</name>
    <name evidence="3" type="ORF">GCM10008021_10050</name>
    <name evidence="2" type="ORF">GCM10010914_13290</name>
</gene>
<dbReference type="EMBL" id="BMLZ01000009">
    <property type="protein sequence ID" value="GGP29354.1"/>
    <property type="molecule type" value="Genomic_DNA"/>
</dbReference>
<dbReference type="Proteomes" id="UP000630135">
    <property type="component" value="Unassembled WGS sequence"/>
</dbReference>
<accession>A0A345IHC9</accession>
<dbReference type="AlphaFoldDB" id="A0A345IHC9"/>
<name>A0A345IHC9_9DEIO</name>